<dbReference type="PROSITE" id="PS51257">
    <property type="entry name" value="PROKAR_LIPOPROTEIN"/>
    <property type="match status" value="1"/>
</dbReference>
<dbReference type="PROSITE" id="PS00138">
    <property type="entry name" value="SUBTILASE_SER"/>
    <property type="match status" value="1"/>
</dbReference>
<dbReference type="PROSITE" id="PS00137">
    <property type="entry name" value="SUBTILASE_HIS"/>
    <property type="match status" value="1"/>
</dbReference>
<dbReference type="SUPFAM" id="SSF52743">
    <property type="entry name" value="Subtilisin-like"/>
    <property type="match status" value="1"/>
</dbReference>
<evidence type="ECO:0000256" key="2">
    <source>
        <dbReference type="ARBA" id="ARBA00022670"/>
    </source>
</evidence>
<accession>A0A9D2L2G4</accession>
<dbReference type="PANTHER" id="PTHR43806">
    <property type="entry name" value="PEPTIDASE S8"/>
    <property type="match status" value="1"/>
</dbReference>
<protein>
    <submittedName>
        <fullName evidence="7">S8 family serine peptidase</fullName>
    </submittedName>
</protein>
<dbReference type="PRINTS" id="PR00723">
    <property type="entry name" value="SUBTILISIN"/>
</dbReference>
<dbReference type="AlphaFoldDB" id="A0A9D2L2G4"/>
<feature type="active site" description="Charge relay system" evidence="5">
    <location>
        <position position="253"/>
    </location>
</feature>
<evidence type="ECO:0000256" key="3">
    <source>
        <dbReference type="ARBA" id="ARBA00022801"/>
    </source>
</evidence>
<dbReference type="InterPro" id="IPR023828">
    <property type="entry name" value="Peptidase_S8_Ser-AS"/>
</dbReference>
<dbReference type="InterPro" id="IPR000209">
    <property type="entry name" value="Peptidase_S8/S53_dom"/>
</dbReference>
<evidence type="ECO:0000256" key="4">
    <source>
        <dbReference type="ARBA" id="ARBA00022825"/>
    </source>
</evidence>
<evidence type="ECO:0000256" key="5">
    <source>
        <dbReference type="PROSITE-ProRule" id="PRU01240"/>
    </source>
</evidence>
<dbReference type="Pfam" id="PF00082">
    <property type="entry name" value="Peptidase_S8"/>
    <property type="match status" value="1"/>
</dbReference>
<sequence>MKRVHIYEAVALSLLTLAVGCRQEFEETIPASMPEEPEDEIIQGELLLKLDRETADALCLTRTRSGELMTGNLDFDEICRRYSVVDMERVFEDNGCAERTRKAGLDLWYTVTFEGSAQQIRRDFRDAPGVTHVENPLRIKRVVTEKPTPWTPSTSLSASSHAVPEDYPFNDPMFESQWPLYNDGSIVSTARVAADINILQAWEKTAGRSDIIVAVVDEGVQYTHADLSDNIWSGIGKNFCRRDNETITWGEGHGTHVAGTIAAVNNNGLGISGIAGGTGNGDGVKIMSCQIFHATDPDCDASSSQVAAAIKYAADNGAVICQNSWGYDAGTFSDEAEWEHYNRATKEAIDYFITYAGMSPDGETQTGPMAGGVVIFAAGNENSYKPGFPAAYGPCISVAAITCRYEAAWYTNYGETIDIAAPGGGGWADMPYVTRLAENLSTLPGGYGYMSGTSMACPHVSGVAALIIAHFGKQGFTNKQLEEILLSTTRDIDRYQGDTYTGVGTYVGRIGRLVDAGAALYYGEDPGLKTPVITSPEGQSDEFTLVRGESKELKYKLSDYRLWDLVDNTNMIEQSISDDEITLTIQTNMLAEGTYTAELQAYNRTLFAARKITYTVVYETTPTPDPGDKFSVDLYPNPCTDLLRILSGRSGSADLLIRNASGWKIVHRQIALSAGIPVELDVSMWTPGAYSVDVCMEGETVSQTIIKQ</sequence>
<reference evidence="7" key="2">
    <citation type="submission" date="2021-04" db="EMBL/GenBank/DDBJ databases">
        <authorList>
            <person name="Gilroy R."/>
        </authorList>
    </citation>
    <scope>NUCLEOTIDE SEQUENCE</scope>
    <source>
        <strain evidence="7">CHK169-11906</strain>
    </source>
</reference>
<keyword evidence="4 5" id="KW-0720">Serine protease</keyword>
<keyword evidence="2 5" id="KW-0645">Protease</keyword>
<dbReference type="InterPro" id="IPR015500">
    <property type="entry name" value="Peptidase_S8_subtilisin-rel"/>
</dbReference>
<dbReference type="Proteomes" id="UP000824259">
    <property type="component" value="Unassembled WGS sequence"/>
</dbReference>
<dbReference type="InterPro" id="IPR050131">
    <property type="entry name" value="Peptidase_S8_subtilisin-like"/>
</dbReference>
<gene>
    <name evidence="7" type="ORF">H9779_03250</name>
</gene>
<name>A0A9D2L2G4_9BACT</name>
<feature type="domain" description="Peptidase S8/S53" evidence="6">
    <location>
        <begin position="209"/>
        <end position="492"/>
    </location>
</feature>
<evidence type="ECO:0000313" key="8">
    <source>
        <dbReference type="Proteomes" id="UP000824259"/>
    </source>
</evidence>
<comment type="caution">
    <text evidence="7">The sequence shown here is derived from an EMBL/GenBank/DDBJ whole genome shotgun (WGS) entry which is preliminary data.</text>
</comment>
<organism evidence="7 8">
    <name type="scientific">Candidatus Alistipes avicola</name>
    <dbReference type="NCBI Taxonomy" id="2838432"/>
    <lineage>
        <taxon>Bacteria</taxon>
        <taxon>Pseudomonadati</taxon>
        <taxon>Bacteroidota</taxon>
        <taxon>Bacteroidia</taxon>
        <taxon>Bacteroidales</taxon>
        <taxon>Rikenellaceae</taxon>
        <taxon>Alistipes</taxon>
    </lineage>
</organism>
<dbReference type="Gene3D" id="3.40.50.200">
    <property type="entry name" value="Peptidase S8/S53 domain"/>
    <property type="match status" value="1"/>
</dbReference>
<keyword evidence="3 5" id="KW-0378">Hydrolase</keyword>
<dbReference type="PANTHER" id="PTHR43806:SF11">
    <property type="entry name" value="CEREVISIN-RELATED"/>
    <property type="match status" value="1"/>
</dbReference>
<evidence type="ECO:0000313" key="7">
    <source>
        <dbReference type="EMBL" id="HJA98601.1"/>
    </source>
</evidence>
<dbReference type="EMBL" id="DWYR01000009">
    <property type="protein sequence ID" value="HJA98601.1"/>
    <property type="molecule type" value="Genomic_DNA"/>
</dbReference>
<dbReference type="PROSITE" id="PS51892">
    <property type="entry name" value="SUBTILASE"/>
    <property type="match status" value="1"/>
</dbReference>
<reference evidence="7" key="1">
    <citation type="journal article" date="2021" name="PeerJ">
        <title>Extensive microbial diversity within the chicken gut microbiome revealed by metagenomics and culture.</title>
        <authorList>
            <person name="Gilroy R."/>
            <person name="Ravi A."/>
            <person name="Getino M."/>
            <person name="Pursley I."/>
            <person name="Horton D.L."/>
            <person name="Alikhan N.F."/>
            <person name="Baker D."/>
            <person name="Gharbi K."/>
            <person name="Hall N."/>
            <person name="Watson M."/>
            <person name="Adriaenssens E.M."/>
            <person name="Foster-Nyarko E."/>
            <person name="Jarju S."/>
            <person name="Secka A."/>
            <person name="Antonio M."/>
            <person name="Oren A."/>
            <person name="Chaudhuri R.R."/>
            <person name="La Ragione R."/>
            <person name="Hildebrand F."/>
            <person name="Pallen M.J."/>
        </authorList>
    </citation>
    <scope>NUCLEOTIDE SEQUENCE</scope>
    <source>
        <strain evidence="7">CHK169-11906</strain>
    </source>
</reference>
<dbReference type="GO" id="GO:0004252">
    <property type="term" value="F:serine-type endopeptidase activity"/>
    <property type="evidence" value="ECO:0007669"/>
    <property type="project" value="UniProtKB-UniRule"/>
</dbReference>
<evidence type="ECO:0000256" key="1">
    <source>
        <dbReference type="ARBA" id="ARBA00011073"/>
    </source>
</evidence>
<evidence type="ECO:0000259" key="6">
    <source>
        <dbReference type="Pfam" id="PF00082"/>
    </source>
</evidence>
<dbReference type="InterPro" id="IPR036852">
    <property type="entry name" value="Peptidase_S8/S53_dom_sf"/>
</dbReference>
<dbReference type="InterPro" id="IPR022398">
    <property type="entry name" value="Peptidase_S8_His-AS"/>
</dbReference>
<dbReference type="GO" id="GO:0006508">
    <property type="term" value="P:proteolysis"/>
    <property type="evidence" value="ECO:0007669"/>
    <property type="project" value="UniProtKB-KW"/>
</dbReference>
<feature type="active site" description="Charge relay system" evidence="5">
    <location>
        <position position="454"/>
    </location>
</feature>
<proteinExistence type="inferred from homology"/>
<feature type="active site" description="Charge relay system" evidence="5">
    <location>
        <position position="217"/>
    </location>
</feature>
<comment type="similarity">
    <text evidence="1 5">Belongs to the peptidase S8 family.</text>
</comment>